<name>A0A1T4L6I4_9FIRM</name>
<proteinExistence type="inferred from homology"/>
<dbReference type="Gene3D" id="1.20.1260.30">
    <property type="match status" value="1"/>
</dbReference>
<dbReference type="InterPro" id="IPR051537">
    <property type="entry name" value="DNA_Adenine_Mtase"/>
</dbReference>
<dbReference type="InterPro" id="IPR029063">
    <property type="entry name" value="SAM-dependent_MTases_sf"/>
</dbReference>
<evidence type="ECO:0000259" key="8">
    <source>
        <dbReference type="Pfam" id="PF02384"/>
    </source>
</evidence>
<protein>
    <recommendedName>
        <fullName evidence="2">site-specific DNA-methyltransferase (adenine-specific)</fullName>
        <ecNumber evidence="2">2.1.1.72</ecNumber>
    </recommendedName>
</protein>
<dbReference type="PANTHER" id="PTHR42933:SF1">
    <property type="entry name" value="SITE-SPECIFIC DNA-METHYLTRANSFERASE (ADENINE-SPECIFIC)"/>
    <property type="match status" value="1"/>
</dbReference>
<evidence type="ECO:0000313" key="10">
    <source>
        <dbReference type="Proteomes" id="UP000189857"/>
    </source>
</evidence>
<accession>A0A1T4L6I4</accession>
<keyword evidence="10" id="KW-1185">Reference proteome</keyword>
<keyword evidence="5" id="KW-0949">S-adenosyl-L-methionine</keyword>
<feature type="domain" description="DNA methylase adenine-specific" evidence="8">
    <location>
        <begin position="63"/>
        <end position="147"/>
    </location>
</feature>
<comment type="catalytic activity">
    <reaction evidence="7">
        <text>a 2'-deoxyadenosine in DNA + S-adenosyl-L-methionine = an N(6)-methyl-2'-deoxyadenosine in DNA + S-adenosyl-L-homocysteine + H(+)</text>
        <dbReference type="Rhea" id="RHEA:15197"/>
        <dbReference type="Rhea" id="RHEA-COMP:12418"/>
        <dbReference type="Rhea" id="RHEA-COMP:12419"/>
        <dbReference type="ChEBI" id="CHEBI:15378"/>
        <dbReference type="ChEBI" id="CHEBI:57856"/>
        <dbReference type="ChEBI" id="CHEBI:59789"/>
        <dbReference type="ChEBI" id="CHEBI:90615"/>
        <dbReference type="ChEBI" id="CHEBI:90616"/>
        <dbReference type="EC" id="2.1.1.72"/>
    </reaction>
</comment>
<dbReference type="Pfam" id="PF02384">
    <property type="entry name" value="N6_Mtase"/>
    <property type="match status" value="1"/>
</dbReference>
<dbReference type="GO" id="GO:0032259">
    <property type="term" value="P:methylation"/>
    <property type="evidence" value="ECO:0007669"/>
    <property type="project" value="UniProtKB-KW"/>
</dbReference>
<evidence type="ECO:0000256" key="3">
    <source>
        <dbReference type="ARBA" id="ARBA00022603"/>
    </source>
</evidence>
<dbReference type="Gene3D" id="3.40.50.150">
    <property type="entry name" value="Vaccinia Virus protein VP39"/>
    <property type="match status" value="1"/>
</dbReference>
<evidence type="ECO:0000256" key="2">
    <source>
        <dbReference type="ARBA" id="ARBA00011900"/>
    </source>
</evidence>
<evidence type="ECO:0000256" key="1">
    <source>
        <dbReference type="ARBA" id="ARBA00006594"/>
    </source>
</evidence>
<gene>
    <name evidence="9" type="ORF">SAMN02745110_00690</name>
</gene>
<keyword evidence="6" id="KW-0680">Restriction system</keyword>
<dbReference type="InterPro" id="IPR038333">
    <property type="entry name" value="T1MK-like_N_sf"/>
</dbReference>
<evidence type="ECO:0000313" key="9">
    <source>
        <dbReference type="EMBL" id="SJZ50170.1"/>
    </source>
</evidence>
<dbReference type="GO" id="GO:0009307">
    <property type="term" value="P:DNA restriction-modification system"/>
    <property type="evidence" value="ECO:0007669"/>
    <property type="project" value="UniProtKB-KW"/>
</dbReference>
<evidence type="ECO:0000256" key="4">
    <source>
        <dbReference type="ARBA" id="ARBA00022679"/>
    </source>
</evidence>
<dbReference type="PRINTS" id="PR00507">
    <property type="entry name" value="N12N6MTFRASE"/>
</dbReference>
<dbReference type="EMBL" id="FUXA01000005">
    <property type="protein sequence ID" value="SJZ50170.1"/>
    <property type="molecule type" value="Genomic_DNA"/>
</dbReference>
<dbReference type="AlphaFoldDB" id="A0A1T4L6I4"/>
<comment type="similarity">
    <text evidence="1">Belongs to the N(4)/N(6)-methyltransferase family.</text>
</comment>
<dbReference type="SUPFAM" id="SSF53335">
    <property type="entry name" value="S-adenosyl-L-methionine-dependent methyltransferases"/>
    <property type="match status" value="1"/>
</dbReference>
<dbReference type="InterPro" id="IPR003356">
    <property type="entry name" value="DNA_methylase_A-5"/>
</dbReference>
<dbReference type="EC" id="2.1.1.72" evidence="2"/>
<dbReference type="GO" id="GO:0009007">
    <property type="term" value="F:site-specific DNA-methyltransferase (adenine-specific) activity"/>
    <property type="evidence" value="ECO:0007669"/>
    <property type="project" value="UniProtKB-EC"/>
</dbReference>
<reference evidence="9 10" key="1">
    <citation type="submission" date="2017-02" db="EMBL/GenBank/DDBJ databases">
        <authorList>
            <person name="Peterson S.W."/>
        </authorList>
    </citation>
    <scope>NUCLEOTIDE SEQUENCE [LARGE SCALE GENOMIC DNA]</scope>
    <source>
        <strain evidence="9 10">ATCC 17233</strain>
    </source>
</reference>
<keyword evidence="3 9" id="KW-0489">Methyltransferase</keyword>
<evidence type="ECO:0000256" key="7">
    <source>
        <dbReference type="ARBA" id="ARBA00047942"/>
    </source>
</evidence>
<dbReference type="GO" id="GO:0003677">
    <property type="term" value="F:DNA binding"/>
    <property type="evidence" value="ECO:0007669"/>
    <property type="project" value="InterPro"/>
</dbReference>
<evidence type="ECO:0000256" key="5">
    <source>
        <dbReference type="ARBA" id="ARBA00022691"/>
    </source>
</evidence>
<dbReference type="PANTHER" id="PTHR42933">
    <property type="entry name" value="SLR6095 PROTEIN"/>
    <property type="match status" value="1"/>
</dbReference>
<keyword evidence="4" id="KW-0808">Transferase</keyword>
<organism evidence="9 10">
    <name type="scientific">Eubacterium ruminantium</name>
    <dbReference type="NCBI Taxonomy" id="42322"/>
    <lineage>
        <taxon>Bacteria</taxon>
        <taxon>Bacillati</taxon>
        <taxon>Bacillota</taxon>
        <taxon>Clostridia</taxon>
        <taxon>Eubacteriales</taxon>
        <taxon>Eubacteriaceae</taxon>
        <taxon>Eubacterium</taxon>
    </lineage>
</organism>
<dbReference type="GO" id="GO:0008170">
    <property type="term" value="F:N-methyltransferase activity"/>
    <property type="evidence" value="ECO:0007669"/>
    <property type="project" value="InterPro"/>
</dbReference>
<dbReference type="Proteomes" id="UP000189857">
    <property type="component" value="Unassembled WGS sequence"/>
</dbReference>
<sequence length="149" mass="16129">MVFQNIENSANGSESEDDFAGLFDDIDVNSNKLGATVAKRNDKLVKLLDGIGEMKLGDFRENTIDAFGDAYEYLMGMYASNAGKSGGEYYTPQEVSELLTRLAVAGKSEINKVYDPACGSGSLLLKAAKILGKEHVRQGFFGQKINLTS</sequence>
<evidence type="ECO:0000256" key="6">
    <source>
        <dbReference type="ARBA" id="ARBA00022747"/>
    </source>
</evidence>